<keyword evidence="6" id="KW-0663">Pyridoxal phosphate</keyword>
<dbReference type="FunFam" id="3.40.640.10:FF:000066">
    <property type="entry name" value="Aspartate aminotransferase"/>
    <property type="match status" value="1"/>
</dbReference>
<dbReference type="GO" id="GO:0030170">
    <property type="term" value="F:pyridoxal phosphate binding"/>
    <property type="evidence" value="ECO:0007669"/>
    <property type="project" value="InterPro"/>
</dbReference>
<evidence type="ECO:0000313" key="10">
    <source>
        <dbReference type="Proteomes" id="UP000177622"/>
    </source>
</evidence>
<comment type="miscellaneous">
    <text evidence="7">In eukaryotes there are cytoplasmic, mitochondrial and chloroplastic isozymes.</text>
</comment>
<dbReference type="PRINTS" id="PR00799">
    <property type="entry name" value="TRANSAMINASE"/>
</dbReference>
<gene>
    <name evidence="9" type="ORF">PENARI_c021G04892</name>
</gene>
<dbReference type="Proteomes" id="UP000177622">
    <property type="component" value="Unassembled WGS sequence"/>
</dbReference>
<dbReference type="InterPro" id="IPR015421">
    <property type="entry name" value="PyrdxlP-dep_Trfase_major"/>
</dbReference>
<dbReference type="EC" id="2.6.1.1" evidence="7"/>
<dbReference type="InterPro" id="IPR015422">
    <property type="entry name" value="PyrdxlP-dep_Trfase_small"/>
</dbReference>
<evidence type="ECO:0000256" key="5">
    <source>
        <dbReference type="ARBA" id="ARBA00022679"/>
    </source>
</evidence>
<dbReference type="AlphaFoldDB" id="A0A1F5L8L8"/>
<evidence type="ECO:0000256" key="3">
    <source>
        <dbReference type="ARBA" id="ARBA00011738"/>
    </source>
</evidence>
<dbReference type="InterPro" id="IPR015424">
    <property type="entry name" value="PyrdxlP-dep_Trfase"/>
</dbReference>
<evidence type="ECO:0000256" key="1">
    <source>
        <dbReference type="ARBA" id="ARBA00001933"/>
    </source>
</evidence>
<dbReference type="GO" id="GO:0004069">
    <property type="term" value="F:L-aspartate:2-oxoglutarate aminotransferase activity"/>
    <property type="evidence" value="ECO:0007669"/>
    <property type="project" value="UniProtKB-EC"/>
</dbReference>
<organism evidence="9 10">
    <name type="scientific">Penicillium arizonense</name>
    <dbReference type="NCBI Taxonomy" id="1835702"/>
    <lineage>
        <taxon>Eukaryota</taxon>
        <taxon>Fungi</taxon>
        <taxon>Dikarya</taxon>
        <taxon>Ascomycota</taxon>
        <taxon>Pezizomycotina</taxon>
        <taxon>Eurotiomycetes</taxon>
        <taxon>Eurotiomycetidae</taxon>
        <taxon>Eurotiales</taxon>
        <taxon>Aspergillaceae</taxon>
        <taxon>Penicillium</taxon>
    </lineage>
</organism>
<dbReference type="GO" id="GO:0005829">
    <property type="term" value="C:cytosol"/>
    <property type="evidence" value="ECO:0007669"/>
    <property type="project" value="TreeGrafter"/>
</dbReference>
<keyword evidence="4 7" id="KW-0032">Aminotransferase</keyword>
<evidence type="ECO:0000313" key="9">
    <source>
        <dbReference type="EMBL" id="OGE49522.1"/>
    </source>
</evidence>
<dbReference type="Gene3D" id="3.90.1150.10">
    <property type="entry name" value="Aspartate Aminotransferase, domain 1"/>
    <property type="match status" value="1"/>
</dbReference>
<evidence type="ECO:0000256" key="4">
    <source>
        <dbReference type="ARBA" id="ARBA00022576"/>
    </source>
</evidence>
<dbReference type="InterPro" id="IPR004838">
    <property type="entry name" value="NHTrfase_class1_PyrdxlP-BS"/>
</dbReference>
<proteinExistence type="inferred from homology"/>
<evidence type="ECO:0000256" key="2">
    <source>
        <dbReference type="ARBA" id="ARBA00007441"/>
    </source>
</evidence>
<dbReference type="Gene3D" id="3.40.640.10">
    <property type="entry name" value="Type I PLP-dependent aspartate aminotransferase-like (Major domain)"/>
    <property type="match status" value="1"/>
</dbReference>
<name>A0A1F5L8L8_PENAI</name>
<dbReference type="PANTHER" id="PTHR11879">
    <property type="entry name" value="ASPARTATE AMINOTRANSFERASE"/>
    <property type="match status" value="1"/>
</dbReference>
<comment type="similarity">
    <text evidence="2">Belongs to the class-I pyridoxal-phosphate-dependent aminotransferase family.</text>
</comment>
<dbReference type="PROSITE" id="PS00105">
    <property type="entry name" value="AA_TRANSFER_CLASS_1"/>
    <property type="match status" value="1"/>
</dbReference>
<dbReference type="PANTHER" id="PTHR11879:SF55">
    <property type="entry name" value="GLUTAMATE OXALOACETATE TRANSAMINASE 1, ISOFORM B"/>
    <property type="match status" value="1"/>
</dbReference>
<dbReference type="OrthoDB" id="6752799at2759"/>
<dbReference type="STRING" id="1835702.A0A1F5L8L8"/>
<dbReference type="RefSeq" id="XP_022484973.1">
    <property type="nucleotide sequence ID" value="XM_022635195.1"/>
</dbReference>
<sequence length="531" mass="59227">MATETQTLTQSWFDRARFIPPDAIFALTAQYLADTSPYKVNLGQGTYRDKNGSPWVLPSVNKSRELLSSQGLAHEYLPIVGLTEFRKEAARLALGDELFAKKQKQLATCQSLSGTGALHLAGLLLRACKTPLPKIYVPEPTWSNHHQVFSSLGFQCESFRYYSPETRDVDIDSYYATLKSAEPNSVVIIHACAHNPTGCDPSKEQWRELARLFKERQLFPLFDAAYLGFNSGNVDSDAFAIRWFIEKTGLEAGVCLSFAKNMGLYGERVGCFLLATNTEQAAVNTQSMLEMLQRSEVSNPPAYGAKIANTILSSTTLRQAWYDDLITMSDRIRSMRKALYDKLVATGAPGSWEHLIRQSGMFGFLGLSPSVVLRLREQYHIYMADNSRISIAGLNDGNVDDYTRKIVLGTETAFLDGRGNEESKTGITNRVIVAEAARNETEEGLEASIAGFQDNGRSRELLDALTRIVTTKEDTRLYLAKIDNRIAGNHCSCDYANTNWGSTWKPLSPESEVGVREIWNGQACGWRTRRQ</sequence>
<evidence type="ECO:0000259" key="8">
    <source>
        <dbReference type="Pfam" id="PF00155"/>
    </source>
</evidence>
<comment type="subunit">
    <text evidence="3 7">Homodimer.</text>
</comment>
<dbReference type="GeneID" id="34579929"/>
<dbReference type="EMBL" id="LXJU01000021">
    <property type="protein sequence ID" value="OGE49522.1"/>
    <property type="molecule type" value="Genomic_DNA"/>
</dbReference>
<feature type="domain" description="Aminotransferase class I/classII large" evidence="8">
    <location>
        <begin position="39"/>
        <end position="402"/>
    </location>
</feature>
<reference evidence="9 10" key="1">
    <citation type="journal article" date="2016" name="Sci. Rep.">
        <title>Penicillium arizonense, a new, genome sequenced fungal species, reveals a high chemical diversity in secreted metabolites.</title>
        <authorList>
            <person name="Grijseels S."/>
            <person name="Nielsen J.C."/>
            <person name="Randelovic M."/>
            <person name="Nielsen J."/>
            <person name="Nielsen K.F."/>
            <person name="Workman M."/>
            <person name="Frisvad J.C."/>
        </authorList>
    </citation>
    <scope>NUCLEOTIDE SEQUENCE [LARGE SCALE GENOMIC DNA]</scope>
    <source>
        <strain evidence="9 10">CBS 141311</strain>
    </source>
</reference>
<dbReference type="GO" id="GO:0006532">
    <property type="term" value="P:aspartate biosynthetic process"/>
    <property type="evidence" value="ECO:0007669"/>
    <property type="project" value="TreeGrafter"/>
</dbReference>
<comment type="catalytic activity">
    <reaction evidence="7">
        <text>L-aspartate + 2-oxoglutarate = oxaloacetate + L-glutamate</text>
        <dbReference type="Rhea" id="RHEA:21824"/>
        <dbReference type="ChEBI" id="CHEBI:16452"/>
        <dbReference type="ChEBI" id="CHEBI:16810"/>
        <dbReference type="ChEBI" id="CHEBI:29985"/>
        <dbReference type="ChEBI" id="CHEBI:29991"/>
        <dbReference type="EC" id="2.6.1.1"/>
    </reaction>
</comment>
<dbReference type="NCBIfam" id="NF006719">
    <property type="entry name" value="PRK09257.1"/>
    <property type="match status" value="1"/>
</dbReference>
<dbReference type="CDD" id="cd00609">
    <property type="entry name" value="AAT_like"/>
    <property type="match status" value="1"/>
</dbReference>
<keyword evidence="10" id="KW-1185">Reference proteome</keyword>
<dbReference type="InterPro" id="IPR004839">
    <property type="entry name" value="Aminotransferase_I/II_large"/>
</dbReference>
<keyword evidence="5 7" id="KW-0808">Transferase</keyword>
<evidence type="ECO:0000256" key="7">
    <source>
        <dbReference type="RuleBase" id="RU000480"/>
    </source>
</evidence>
<comment type="cofactor">
    <cofactor evidence="1">
        <name>pyridoxal 5'-phosphate</name>
        <dbReference type="ChEBI" id="CHEBI:597326"/>
    </cofactor>
</comment>
<dbReference type="SUPFAM" id="SSF53383">
    <property type="entry name" value="PLP-dependent transferases"/>
    <property type="match status" value="1"/>
</dbReference>
<dbReference type="InterPro" id="IPR000796">
    <property type="entry name" value="Asp_trans"/>
</dbReference>
<dbReference type="Pfam" id="PF00155">
    <property type="entry name" value="Aminotran_1_2"/>
    <property type="match status" value="1"/>
</dbReference>
<accession>A0A1F5L8L8</accession>
<evidence type="ECO:0000256" key="6">
    <source>
        <dbReference type="ARBA" id="ARBA00022898"/>
    </source>
</evidence>
<comment type="caution">
    <text evidence="9">The sequence shown here is derived from an EMBL/GenBank/DDBJ whole genome shotgun (WGS) entry which is preliminary data.</text>
</comment>
<protein>
    <recommendedName>
        <fullName evidence="7">Aspartate aminotransferase</fullName>
        <ecNumber evidence="7">2.6.1.1</ecNumber>
    </recommendedName>
</protein>